<organism evidence="3 4">
    <name type="scientific">Arthrobotrys flagrans</name>
    <name type="common">Nematode-trapping fungus</name>
    <name type="synonym">Trichothecium flagrans</name>
    <dbReference type="NCBI Taxonomy" id="97331"/>
    <lineage>
        <taxon>Eukaryota</taxon>
        <taxon>Fungi</taxon>
        <taxon>Dikarya</taxon>
        <taxon>Ascomycota</taxon>
        <taxon>Pezizomycotina</taxon>
        <taxon>Orbiliomycetes</taxon>
        <taxon>Orbiliales</taxon>
        <taxon>Orbiliaceae</taxon>
        <taxon>Arthrobotrys</taxon>
    </lineage>
</organism>
<name>A0A436ZSJ2_ARTFL</name>
<keyword evidence="2" id="KW-1133">Transmembrane helix</keyword>
<dbReference type="AlphaFoldDB" id="A0A436ZSJ2"/>
<dbReference type="Proteomes" id="UP000283090">
    <property type="component" value="Unassembled WGS sequence"/>
</dbReference>
<feature type="transmembrane region" description="Helical" evidence="2">
    <location>
        <begin position="304"/>
        <end position="326"/>
    </location>
</feature>
<dbReference type="OrthoDB" id="5308502at2759"/>
<evidence type="ECO:0000256" key="1">
    <source>
        <dbReference type="SAM" id="MobiDB-lite"/>
    </source>
</evidence>
<keyword evidence="4" id="KW-1185">Reference proteome</keyword>
<evidence type="ECO:0000256" key="2">
    <source>
        <dbReference type="SAM" id="Phobius"/>
    </source>
</evidence>
<feature type="compositionally biased region" description="Basic and acidic residues" evidence="1">
    <location>
        <begin position="354"/>
        <end position="394"/>
    </location>
</feature>
<keyword evidence="2" id="KW-0472">Membrane</keyword>
<feature type="region of interest" description="Disordered" evidence="1">
    <location>
        <begin position="352"/>
        <end position="394"/>
    </location>
</feature>
<protein>
    <submittedName>
        <fullName evidence="3">Uncharacterized protein</fullName>
    </submittedName>
</protein>
<dbReference type="Pfam" id="PF10361">
    <property type="entry name" value="DUF2434"/>
    <property type="match status" value="1"/>
</dbReference>
<feature type="transmembrane region" description="Helical" evidence="2">
    <location>
        <begin position="267"/>
        <end position="284"/>
    </location>
</feature>
<reference evidence="3 4" key="1">
    <citation type="submission" date="2019-01" db="EMBL/GenBank/DDBJ databases">
        <title>Intercellular communication is required for trap formation in the nematode-trapping fungus Duddingtonia flagrans.</title>
        <authorList>
            <person name="Youssar L."/>
            <person name="Wernet V."/>
            <person name="Hensel N."/>
            <person name="Hildebrandt H.-G."/>
            <person name="Fischer R."/>
        </authorList>
    </citation>
    <scope>NUCLEOTIDE SEQUENCE [LARGE SCALE GENOMIC DNA]</scope>
    <source>
        <strain evidence="3 4">CBS H-5679</strain>
    </source>
</reference>
<feature type="transmembrane region" description="Helical" evidence="2">
    <location>
        <begin position="241"/>
        <end position="258"/>
    </location>
</feature>
<sequence length="394" mass="45363">MDDGWFYSDGGRQRFNATTLKEYGYVIYPNNTISNYSSCVLAFGGYIPTVIGNGSWYNSTGCDTPVRPIRTRGIVGIVAAIIFGVLLVLSLVALNKHGKSFLPAEKRFRLVGRRWPWYWCIVTASVGMISGFTAVDVDRVWVLGTAAIFHFIFYLVTLPVCLSAIWEMTRNWASFEERKGIDEDFTRYRQDDLRSKIEFYEPLVFYLFNFLSFFLSILRAWNPIARSNVHVITDGRFQASSIFSLLAWVTVVVAHFIARHYYKPRKVPWKITISLLIILIRIAFNIGSSFDYSISQLRYQATPVYIYCLGYLPVILALSVILYSGWKEPNEDQELLRLRNIRNATLDQEMSAMPDRKSIGKHGTERKPRTDRSRRTSRAHTHDYWGDSGRTDLV</sequence>
<feature type="transmembrane region" description="Helical" evidence="2">
    <location>
        <begin position="141"/>
        <end position="166"/>
    </location>
</feature>
<evidence type="ECO:0000313" key="4">
    <source>
        <dbReference type="Proteomes" id="UP000283090"/>
    </source>
</evidence>
<dbReference type="EMBL" id="SAEB01000012">
    <property type="protein sequence ID" value="RVD81726.1"/>
    <property type="molecule type" value="Genomic_DNA"/>
</dbReference>
<feature type="transmembrane region" description="Helical" evidence="2">
    <location>
        <begin position="203"/>
        <end position="221"/>
    </location>
</feature>
<gene>
    <name evidence="3" type="ORF">DFL_009576</name>
</gene>
<dbReference type="GeneID" id="93591887"/>
<feature type="transmembrane region" description="Helical" evidence="2">
    <location>
        <begin position="115"/>
        <end position="135"/>
    </location>
</feature>
<comment type="caution">
    <text evidence="3">The sequence shown here is derived from an EMBL/GenBank/DDBJ whole genome shotgun (WGS) entry which is preliminary data.</text>
</comment>
<feature type="transmembrane region" description="Helical" evidence="2">
    <location>
        <begin position="74"/>
        <end position="94"/>
    </location>
</feature>
<dbReference type="STRING" id="97331.A0A436ZSJ2"/>
<proteinExistence type="predicted"/>
<accession>A0A436ZSJ2</accession>
<dbReference type="VEuPathDB" id="FungiDB:DFL_009576"/>
<dbReference type="InterPro" id="IPR018830">
    <property type="entry name" value="DUF2434"/>
</dbReference>
<evidence type="ECO:0000313" key="3">
    <source>
        <dbReference type="EMBL" id="RVD81726.1"/>
    </source>
</evidence>
<dbReference type="RefSeq" id="XP_067487270.1">
    <property type="nucleotide sequence ID" value="XM_067639484.1"/>
</dbReference>
<keyword evidence="2" id="KW-0812">Transmembrane</keyword>